<keyword evidence="1" id="KW-1133">Transmembrane helix</keyword>
<keyword evidence="1" id="KW-0812">Transmembrane</keyword>
<feature type="transmembrane region" description="Helical" evidence="1">
    <location>
        <begin position="6"/>
        <end position="24"/>
    </location>
</feature>
<organism evidence="2 3">
    <name type="scientific">Larsenimonas rhizosphaerae</name>
    <dbReference type="NCBI Taxonomy" id="2944682"/>
    <lineage>
        <taxon>Bacteria</taxon>
        <taxon>Pseudomonadati</taxon>
        <taxon>Pseudomonadota</taxon>
        <taxon>Gammaproteobacteria</taxon>
        <taxon>Oceanospirillales</taxon>
        <taxon>Halomonadaceae</taxon>
        <taxon>Larsenimonas</taxon>
    </lineage>
</organism>
<dbReference type="Proteomes" id="UP001165678">
    <property type="component" value="Unassembled WGS sequence"/>
</dbReference>
<dbReference type="EMBL" id="JAPIVE010000003">
    <property type="protein sequence ID" value="MCX2524868.1"/>
    <property type="molecule type" value="Genomic_DNA"/>
</dbReference>
<name>A0AA41ZJ51_9GAMM</name>
<gene>
    <name evidence="2" type="ORF">OQ287_11510</name>
</gene>
<keyword evidence="1" id="KW-0472">Membrane</keyword>
<sequence>MKEKIAVAAMILSGAVCFYVYVLINEGCPYSRHLDARMCQVVTNTATALSEALPLPAAADMRIIAAQADKATLVLHVQATETRSSIIAKLRRHPASQARINRYLHDRMRYALCNGPRDNPMRRILNNKGALRYHVTDKSGEAVGSITLERLACTG</sequence>
<comment type="caution">
    <text evidence="2">The sequence shown here is derived from an EMBL/GenBank/DDBJ whole genome shotgun (WGS) entry which is preliminary data.</text>
</comment>
<evidence type="ECO:0000313" key="3">
    <source>
        <dbReference type="Proteomes" id="UP001165678"/>
    </source>
</evidence>
<dbReference type="AlphaFoldDB" id="A0AA41ZJ51"/>
<keyword evidence="3" id="KW-1185">Reference proteome</keyword>
<reference evidence="2" key="1">
    <citation type="submission" date="2022-11" db="EMBL/GenBank/DDBJ databases">
        <title>Larsenimonas rhizosphaerae sp. nov., isolated from a tidal mudflat.</title>
        <authorList>
            <person name="Lee S.D."/>
            <person name="Kim I.S."/>
        </authorList>
    </citation>
    <scope>NUCLEOTIDE SEQUENCE</scope>
    <source>
        <strain evidence="2">GH2-1</strain>
    </source>
</reference>
<accession>A0AA41ZJ51</accession>
<proteinExistence type="predicted"/>
<evidence type="ECO:0000313" key="2">
    <source>
        <dbReference type="EMBL" id="MCX2524868.1"/>
    </source>
</evidence>
<dbReference type="RefSeq" id="WP_265896513.1">
    <property type="nucleotide sequence ID" value="NZ_JAPIVE010000003.1"/>
</dbReference>
<protein>
    <submittedName>
        <fullName evidence="2">Uncharacterized protein</fullName>
    </submittedName>
</protein>
<evidence type="ECO:0000256" key="1">
    <source>
        <dbReference type="SAM" id="Phobius"/>
    </source>
</evidence>